<dbReference type="RefSeq" id="WP_206986716.1">
    <property type="nucleotide sequence ID" value="NZ_JAFLQZ010000024.1"/>
</dbReference>
<dbReference type="InterPro" id="IPR000601">
    <property type="entry name" value="PKD_dom"/>
</dbReference>
<proteinExistence type="predicted"/>
<dbReference type="Gene3D" id="2.60.120.260">
    <property type="entry name" value="Galactose-binding domain-like"/>
    <property type="match status" value="1"/>
</dbReference>
<dbReference type="EMBL" id="JAFLQZ010000024">
    <property type="protein sequence ID" value="MBO0360803.1"/>
    <property type="molecule type" value="Genomic_DNA"/>
</dbReference>
<dbReference type="InterPro" id="IPR013783">
    <property type="entry name" value="Ig-like_fold"/>
</dbReference>
<accession>A0A939F3N6</accession>
<dbReference type="Proteomes" id="UP000664144">
    <property type="component" value="Unassembled WGS sequence"/>
</dbReference>
<evidence type="ECO:0000313" key="3">
    <source>
        <dbReference type="Proteomes" id="UP000664144"/>
    </source>
</evidence>
<dbReference type="Gene3D" id="2.60.40.10">
    <property type="entry name" value="Immunoglobulins"/>
    <property type="match status" value="1"/>
</dbReference>
<feature type="domain" description="PKD" evidence="1">
    <location>
        <begin position="35"/>
        <end position="78"/>
    </location>
</feature>
<keyword evidence="3" id="KW-1185">Reference proteome</keyword>
<sequence length="509" mass="55182">MVTIRTPSAVFTVDGGFSGPAPYLKGYQVRFVAAPGNSNYRWQWGDGTPDLIVSSGSGFEATHTFAQQGLFQITLVVTRDYFDVAGGSCSATYTLPGLEIITPLCETQVLSGGQFQLNTRSGAISYVTPNTNCVPPVSFECLSEIVTIPHVIAASATAFTNQLVAAPSPAPSVGTPAANPYLQGQWQTSPQASYSFRTSLTPDPHNYSAGTFNLRAFDWEGSLRNRPSAWLTAAVTERTSPNGEVLQERDPLGVPSTAKFGYGKTGYGTSAQALPYLQAHNAEYEAVLFESFENQYSGTGEDGLLLRNSELQIVADQAHTGSQSALLQASRQLTLQPVPLTPQLNASGLLVKAWVRLAGYTDAQLVDTYANSTVELVPAGANTGFRFPLTSSVRTGEWLLFEARVPMNSPNGARLGDLLTPVLHFSNNGAPNVWVDDVRVQPREAQMTAYVYDPISLRLLASFDDQHFALRYQYNAEGKLIRKQVETEKGLKTLQETQYHTPSTDLVND</sequence>
<dbReference type="SUPFAM" id="SSF49299">
    <property type="entry name" value="PKD domain"/>
    <property type="match status" value="1"/>
</dbReference>
<dbReference type="NCBIfam" id="TIGR01643">
    <property type="entry name" value="YD_repeat_2x"/>
    <property type="match status" value="1"/>
</dbReference>
<comment type="caution">
    <text evidence="2">The sequence shown here is derived from an EMBL/GenBank/DDBJ whole genome shotgun (WGS) entry which is preliminary data.</text>
</comment>
<reference evidence="2" key="1">
    <citation type="submission" date="2021-03" db="EMBL/GenBank/DDBJ databases">
        <authorList>
            <person name="Kim M.K."/>
        </authorList>
    </citation>
    <scope>NUCLEOTIDE SEQUENCE</scope>
    <source>
        <strain evidence="2">BT186</strain>
    </source>
</reference>
<dbReference type="InterPro" id="IPR006530">
    <property type="entry name" value="YD"/>
</dbReference>
<dbReference type="PROSITE" id="PS50093">
    <property type="entry name" value="PKD"/>
    <property type="match status" value="1"/>
</dbReference>
<dbReference type="AlphaFoldDB" id="A0A939F3N6"/>
<evidence type="ECO:0000259" key="1">
    <source>
        <dbReference type="PROSITE" id="PS50093"/>
    </source>
</evidence>
<dbReference type="InterPro" id="IPR035986">
    <property type="entry name" value="PKD_dom_sf"/>
</dbReference>
<name>A0A939F3N6_9BACT</name>
<dbReference type="CDD" id="cd00146">
    <property type="entry name" value="PKD"/>
    <property type="match status" value="1"/>
</dbReference>
<gene>
    <name evidence="2" type="ORF">J0X19_22780</name>
</gene>
<organism evidence="2 3">
    <name type="scientific">Hymenobacter telluris</name>
    <dbReference type="NCBI Taxonomy" id="2816474"/>
    <lineage>
        <taxon>Bacteria</taxon>
        <taxon>Pseudomonadati</taxon>
        <taxon>Bacteroidota</taxon>
        <taxon>Cytophagia</taxon>
        <taxon>Cytophagales</taxon>
        <taxon>Hymenobacteraceae</taxon>
        <taxon>Hymenobacter</taxon>
    </lineage>
</organism>
<protein>
    <submittedName>
        <fullName evidence="2">PKD domain-containing protein</fullName>
    </submittedName>
</protein>
<evidence type="ECO:0000313" key="2">
    <source>
        <dbReference type="EMBL" id="MBO0360803.1"/>
    </source>
</evidence>
<dbReference type="Pfam" id="PF00801">
    <property type="entry name" value="PKD"/>
    <property type="match status" value="1"/>
</dbReference>